<name>A0A4Y1ZCD8_9BACL</name>
<reference evidence="1 2" key="1">
    <citation type="submission" date="2017-11" db="EMBL/GenBank/DDBJ databases">
        <title>Draft Genome Sequence of Sporolactobacillus inulinus NBRC 111894 Isolated from Koso, a Japanese Sugar-Vegetable Fermented Beverage.</title>
        <authorList>
            <person name="Chiou T.Y."/>
            <person name="Oshima K."/>
            <person name="Suda W."/>
            <person name="Hattori M."/>
            <person name="Takahashi T."/>
        </authorList>
    </citation>
    <scope>NUCLEOTIDE SEQUENCE [LARGE SCALE GENOMIC DNA]</scope>
    <source>
        <strain evidence="1 2">NBRC111894</strain>
    </source>
</reference>
<evidence type="ECO:0000313" key="2">
    <source>
        <dbReference type="Proteomes" id="UP000319716"/>
    </source>
</evidence>
<organism evidence="1 2">
    <name type="scientific">Sporolactobacillus inulinus</name>
    <dbReference type="NCBI Taxonomy" id="2078"/>
    <lineage>
        <taxon>Bacteria</taxon>
        <taxon>Bacillati</taxon>
        <taxon>Bacillota</taxon>
        <taxon>Bacilli</taxon>
        <taxon>Bacillales</taxon>
        <taxon>Sporolactobacillaceae</taxon>
        <taxon>Sporolactobacillus</taxon>
    </lineage>
</organism>
<dbReference type="Proteomes" id="UP000319716">
    <property type="component" value="Unassembled WGS sequence"/>
</dbReference>
<dbReference type="EMBL" id="BEXB01000017">
    <property type="protein sequence ID" value="GAY76766.1"/>
    <property type="molecule type" value="Genomic_DNA"/>
</dbReference>
<comment type="caution">
    <text evidence="1">The sequence shown here is derived from an EMBL/GenBank/DDBJ whole genome shotgun (WGS) entry which is preliminary data.</text>
</comment>
<accession>A0A4Y1ZCD8</accession>
<gene>
    <name evidence="1" type="ORF">NBRC111894_2320</name>
</gene>
<evidence type="ECO:0000313" key="1">
    <source>
        <dbReference type="EMBL" id="GAY76766.1"/>
    </source>
</evidence>
<proteinExistence type="predicted"/>
<dbReference type="AlphaFoldDB" id="A0A4Y1ZCD8"/>
<protein>
    <submittedName>
        <fullName evidence="1">Uncharacterized protein</fullName>
    </submittedName>
</protein>
<sequence length="38" mass="4533">MASKELDKIIEEYNTYEMRNQFIIPSLSMMNALKHFVP</sequence>